<dbReference type="EMBL" id="LJCR01000474">
    <property type="protein sequence ID" value="KPV52650.1"/>
    <property type="molecule type" value="Genomic_DNA"/>
</dbReference>
<feature type="transmembrane region" description="Helical" evidence="1">
    <location>
        <begin position="6"/>
        <end position="25"/>
    </location>
</feature>
<comment type="caution">
    <text evidence="2">The sequence shown here is derived from an EMBL/GenBank/DDBJ whole genome shotgun (WGS) entry which is preliminary data.</text>
</comment>
<keyword evidence="1" id="KW-1133">Transmembrane helix</keyword>
<dbReference type="AlphaFoldDB" id="A0A0P9DGZ4"/>
<feature type="transmembrane region" description="Helical" evidence="1">
    <location>
        <begin position="82"/>
        <end position="101"/>
    </location>
</feature>
<evidence type="ECO:0000313" key="2">
    <source>
        <dbReference type="EMBL" id="KPV52650.1"/>
    </source>
</evidence>
<gene>
    <name evidence="2" type="ORF">SE17_14190</name>
</gene>
<protein>
    <submittedName>
        <fullName evidence="2">Uncharacterized protein</fullName>
    </submittedName>
</protein>
<keyword evidence="3" id="KW-1185">Reference proteome</keyword>
<reference evidence="2 3" key="1">
    <citation type="submission" date="2015-09" db="EMBL/GenBank/DDBJ databases">
        <title>Draft genome sequence of Kouleothrix aurantiaca JCM 19913.</title>
        <authorList>
            <person name="Hemp J."/>
        </authorList>
    </citation>
    <scope>NUCLEOTIDE SEQUENCE [LARGE SCALE GENOMIC DNA]</scope>
    <source>
        <strain evidence="2 3">COM-B</strain>
    </source>
</reference>
<dbReference type="Proteomes" id="UP000050509">
    <property type="component" value="Unassembled WGS sequence"/>
</dbReference>
<proteinExistence type="predicted"/>
<keyword evidence="1" id="KW-0812">Transmembrane</keyword>
<accession>A0A0P9DGZ4</accession>
<evidence type="ECO:0000313" key="3">
    <source>
        <dbReference type="Proteomes" id="UP000050509"/>
    </source>
</evidence>
<organism evidence="2 3">
    <name type="scientific">Kouleothrix aurantiaca</name>
    <dbReference type="NCBI Taxonomy" id="186479"/>
    <lineage>
        <taxon>Bacteria</taxon>
        <taxon>Bacillati</taxon>
        <taxon>Chloroflexota</taxon>
        <taxon>Chloroflexia</taxon>
        <taxon>Chloroflexales</taxon>
        <taxon>Roseiflexineae</taxon>
        <taxon>Roseiflexaceae</taxon>
        <taxon>Kouleothrix</taxon>
    </lineage>
</organism>
<evidence type="ECO:0000256" key="1">
    <source>
        <dbReference type="SAM" id="Phobius"/>
    </source>
</evidence>
<keyword evidence="1" id="KW-0472">Membrane</keyword>
<feature type="transmembrane region" description="Helical" evidence="1">
    <location>
        <begin position="57"/>
        <end position="75"/>
    </location>
</feature>
<sequence length="102" mass="10495">MDRTILGSICGLVFGAVAVAVMIPLQFEDKRAAMLGAFINRFAVGFVIGISSLPVPGWLNGLIIGLLLSLPDAIITKAYAPIIGLGTIGGLIIGFVIGAWGV</sequence>
<name>A0A0P9DGZ4_9CHLR</name>